<feature type="region of interest" description="Disordered" evidence="7">
    <location>
        <begin position="170"/>
        <end position="191"/>
    </location>
</feature>
<evidence type="ECO:0000256" key="7">
    <source>
        <dbReference type="SAM" id="MobiDB-lite"/>
    </source>
</evidence>
<feature type="region of interest" description="Disordered" evidence="7">
    <location>
        <begin position="1"/>
        <end position="36"/>
    </location>
</feature>
<dbReference type="InterPro" id="IPR036864">
    <property type="entry name" value="Zn2-C6_fun-type_DNA-bd_sf"/>
</dbReference>
<dbReference type="InterPro" id="IPR001138">
    <property type="entry name" value="Zn2Cys6_DnaBD"/>
</dbReference>
<dbReference type="PANTHER" id="PTHR47660">
    <property type="entry name" value="TRANSCRIPTION FACTOR WITH C2H2 AND ZN(2)-CYS(6) DNA BINDING DOMAIN (EUROFUNG)-RELATED-RELATED"/>
    <property type="match status" value="1"/>
</dbReference>
<protein>
    <submittedName>
        <fullName evidence="10">Similar to S.cerevisiae protein OAF1 (Oleate-activated transcription factor)</fullName>
    </submittedName>
</protein>
<dbReference type="EMBL" id="LT671823">
    <property type="protein sequence ID" value="SHO77779.1"/>
    <property type="molecule type" value="Genomic_DNA"/>
</dbReference>
<keyword evidence="2" id="KW-0862">Zinc</keyword>
<dbReference type="SMART" id="SM00066">
    <property type="entry name" value="GAL4"/>
    <property type="match status" value="1"/>
</dbReference>
<evidence type="ECO:0000256" key="1">
    <source>
        <dbReference type="ARBA" id="ARBA00022723"/>
    </source>
</evidence>
<evidence type="ECO:0000256" key="6">
    <source>
        <dbReference type="PROSITE-ProRule" id="PRU00042"/>
    </source>
</evidence>
<organism evidence="10 11">
    <name type="scientific">Malassezia sympodialis (strain ATCC 42132)</name>
    <name type="common">Atopic eczema-associated yeast</name>
    <dbReference type="NCBI Taxonomy" id="1230383"/>
    <lineage>
        <taxon>Eukaryota</taxon>
        <taxon>Fungi</taxon>
        <taxon>Dikarya</taxon>
        <taxon>Basidiomycota</taxon>
        <taxon>Ustilaginomycotina</taxon>
        <taxon>Malasseziomycetes</taxon>
        <taxon>Malasseziales</taxon>
        <taxon>Malasseziaceae</taxon>
        <taxon>Malassezia</taxon>
    </lineage>
</organism>
<evidence type="ECO:0000256" key="5">
    <source>
        <dbReference type="ARBA" id="ARBA00023242"/>
    </source>
</evidence>
<feature type="compositionally biased region" description="Basic and acidic residues" evidence="7">
    <location>
        <begin position="395"/>
        <end position="405"/>
    </location>
</feature>
<reference evidence="11" key="1">
    <citation type="journal article" date="2017" name="Nucleic Acids Res.">
        <title>Proteogenomics produces comprehensive and highly accurate protein-coding gene annotation in a complete genome assembly of Malassezia sympodialis.</title>
        <authorList>
            <person name="Zhu Y."/>
            <person name="Engstroem P.G."/>
            <person name="Tellgren-Roth C."/>
            <person name="Baudo C.D."/>
            <person name="Kennell J.C."/>
            <person name="Sun S."/>
            <person name="Billmyre R.B."/>
            <person name="Schroeder M.S."/>
            <person name="Andersson A."/>
            <person name="Holm T."/>
            <person name="Sigurgeirsson B."/>
            <person name="Wu G."/>
            <person name="Sankaranarayanan S.R."/>
            <person name="Siddharthan R."/>
            <person name="Sanyal K."/>
            <person name="Lundeberg J."/>
            <person name="Nystedt B."/>
            <person name="Boekhout T."/>
            <person name="Dawson T.L. Jr."/>
            <person name="Heitman J."/>
            <person name="Scheynius A."/>
            <person name="Lehtioe J."/>
        </authorList>
    </citation>
    <scope>NUCLEOTIDE SEQUENCE [LARGE SCALE GENOMIC DNA]</scope>
    <source>
        <strain evidence="11">ATCC 42132</strain>
    </source>
</reference>
<dbReference type="SUPFAM" id="SSF57701">
    <property type="entry name" value="Zn2/Cys6 DNA-binding domain"/>
    <property type="match status" value="1"/>
</dbReference>
<feature type="domain" description="C2H2-type" evidence="9">
    <location>
        <begin position="37"/>
        <end position="66"/>
    </location>
</feature>
<dbReference type="CDD" id="cd00067">
    <property type="entry name" value="GAL4"/>
    <property type="match status" value="1"/>
</dbReference>
<keyword evidence="1" id="KW-0479">Metal-binding</keyword>
<evidence type="ECO:0000313" key="10">
    <source>
        <dbReference type="EMBL" id="SHO77779.1"/>
    </source>
</evidence>
<dbReference type="PANTHER" id="PTHR47660:SF2">
    <property type="entry name" value="TRANSCRIPTION FACTOR WITH C2H2 AND ZN(2)-CYS(6) DNA BINDING DOMAIN (EUROFUNG)"/>
    <property type="match status" value="1"/>
</dbReference>
<name>A0A1M8A5Z9_MALS4</name>
<evidence type="ECO:0000256" key="4">
    <source>
        <dbReference type="ARBA" id="ARBA00023163"/>
    </source>
</evidence>
<proteinExistence type="predicted"/>
<dbReference type="GO" id="GO:0008270">
    <property type="term" value="F:zinc ion binding"/>
    <property type="evidence" value="ECO:0007669"/>
    <property type="project" value="UniProtKB-KW"/>
</dbReference>
<evidence type="ECO:0000259" key="8">
    <source>
        <dbReference type="PROSITE" id="PS50048"/>
    </source>
</evidence>
<gene>
    <name evidence="10" type="ORF">MSYG_2121</name>
</gene>
<dbReference type="PROSITE" id="PS00463">
    <property type="entry name" value="ZN2_CY6_FUNGAL_1"/>
    <property type="match status" value="1"/>
</dbReference>
<dbReference type="InterPro" id="IPR013087">
    <property type="entry name" value="Znf_C2H2_type"/>
</dbReference>
<keyword evidence="4" id="KW-0804">Transcription</keyword>
<keyword evidence="6" id="KW-0863">Zinc-finger</keyword>
<keyword evidence="11" id="KW-1185">Reference proteome</keyword>
<evidence type="ECO:0000313" key="11">
    <source>
        <dbReference type="Proteomes" id="UP000186303"/>
    </source>
</evidence>
<dbReference type="STRING" id="1230383.A0A1M8A5Z9"/>
<dbReference type="VEuPathDB" id="FungiDB:MSYG_2121"/>
<accession>A0A1M8A5Z9</accession>
<evidence type="ECO:0000259" key="9">
    <source>
        <dbReference type="PROSITE" id="PS50157"/>
    </source>
</evidence>
<dbReference type="PROSITE" id="PS50048">
    <property type="entry name" value="ZN2_CY6_FUNGAL_2"/>
    <property type="match status" value="1"/>
</dbReference>
<dbReference type="OrthoDB" id="1405595at2759"/>
<sequence>MSHAGASAHEKVTASSDDEIQENSQRKTATRHGSGRYKCQRCHKSFAREDLLRRHQHREARALANPSVDRQKSCYACAKSKARCDLAYPQCGRCQARGINCVYAPHTGNPNARRAREWSMSAFQPSWTEEYSQDVRAASYLVPRSSSHALDVDIKRRSSDSSIWSSSKNLPTFSMMDTSGDESDGNRTTDSIESSMTKLDWVESSNENVSFPNARVSQPQLSSTVPFWPALSTGVGPSVATVPSSTMESASAPQSMLSQMRAPIPSMTGASLVAPTNATKSMMLNRTGKLALDTNFPTISQPNEQTPKAMPQLTRLCTSNLNFPAGLQVPITPSRNLASALSPGNSIAGAITQDWNTWLDEPIVPSPMYEQGPCTGWNGLISATDASRTPTARDAQMRTDNEASDKQASIDNEAKKSFETSSPAFISAIDWWRQDTSAQWQFHKYTMAHFPVSHILRADDPKSTLSLSVMSRFLTYCSFLFLREPSAPHPPFLHRNLLMIMKDRLPAPLAIASSVLAALAMRLPTSESWIWRLVGKELSSVIETARGILIKVREIEQGKSWLKGIEQPATSFDDAWELVGIVQALWCYTVVSVFEEVRYPMNLAPGSPRSAIGREWYSRLIPETIDILQAIVSILAREGLHLQERAWESWSKSLQQDTDVKPFGFLWWSLCETIRRTVLATHALLILLRHLRIGCNKNESTSLLGYPPYPSLVYPVNWEPVMALKLPVVADIFDASNEAVWRVHLENAISHSSNETFSLHLLINNRPKFFEDRSSEMNTLVYSYFQEHDEFTNVCLSTIFGLSNSL</sequence>
<feature type="region of interest" description="Disordered" evidence="7">
    <location>
        <begin position="387"/>
        <end position="416"/>
    </location>
</feature>
<evidence type="ECO:0000256" key="2">
    <source>
        <dbReference type="ARBA" id="ARBA00022833"/>
    </source>
</evidence>
<dbReference type="AlphaFoldDB" id="A0A1M8A5Z9"/>
<feature type="domain" description="Zn(2)-C6 fungal-type" evidence="8">
    <location>
        <begin position="73"/>
        <end position="103"/>
    </location>
</feature>
<dbReference type="GO" id="GO:0000981">
    <property type="term" value="F:DNA-binding transcription factor activity, RNA polymerase II-specific"/>
    <property type="evidence" value="ECO:0007669"/>
    <property type="project" value="InterPro"/>
</dbReference>
<dbReference type="Pfam" id="PF00172">
    <property type="entry name" value="Zn_clus"/>
    <property type="match status" value="1"/>
</dbReference>
<dbReference type="Gene3D" id="4.10.240.10">
    <property type="entry name" value="Zn(2)-C6 fungal-type DNA-binding domain"/>
    <property type="match status" value="1"/>
</dbReference>
<dbReference type="OMA" id="DRQKSCY"/>
<dbReference type="Proteomes" id="UP000186303">
    <property type="component" value="Chromosome 3"/>
</dbReference>
<keyword evidence="3" id="KW-0805">Transcription regulation</keyword>
<dbReference type="PROSITE" id="PS50157">
    <property type="entry name" value="ZINC_FINGER_C2H2_2"/>
    <property type="match status" value="1"/>
</dbReference>
<keyword evidence="5" id="KW-0539">Nucleus</keyword>
<evidence type="ECO:0000256" key="3">
    <source>
        <dbReference type="ARBA" id="ARBA00023015"/>
    </source>
</evidence>